<dbReference type="RefSeq" id="WP_250340120.1">
    <property type="nucleotide sequence ID" value="NZ_CP063231.1"/>
</dbReference>
<evidence type="ECO:0000313" key="2">
    <source>
        <dbReference type="Proteomes" id="UP001056681"/>
    </source>
</evidence>
<protein>
    <recommendedName>
        <fullName evidence="3">Transcriptional regulator</fullName>
    </recommendedName>
</protein>
<evidence type="ECO:0000313" key="1">
    <source>
        <dbReference type="EMBL" id="URL59599.1"/>
    </source>
</evidence>
<gene>
    <name evidence="1" type="ORF">IM816_05745</name>
</gene>
<dbReference type="EMBL" id="CP063231">
    <property type="protein sequence ID" value="URL59599.1"/>
    <property type="molecule type" value="Genomic_DNA"/>
</dbReference>
<proteinExistence type="predicted"/>
<evidence type="ECO:0008006" key="3">
    <source>
        <dbReference type="Google" id="ProtNLM"/>
    </source>
</evidence>
<name>A0ABY4T5U5_9GAMM</name>
<accession>A0ABY4T5U5</accession>
<sequence length="83" mass="9388">MQDRVIDEIIGLARHFHRLINPSTTNTEQSMLIISLSGQVLQAIVGVFQPSDEQREILRDRIDAVCREVVAEHQAEAQRASVH</sequence>
<organism evidence="1 2">
    <name type="scientific">Luteibacter flocculans</name>
    <dbReference type="NCBI Taxonomy" id="2780091"/>
    <lineage>
        <taxon>Bacteria</taxon>
        <taxon>Pseudomonadati</taxon>
        <taxon>Pseudomonadota</taxon>
        <taxon>Gammaproteobacteria</taxon>
        <taxon>Lysobacterales</taxon>
        <taxon>Rhodanobacteraceae</taxon>
        <taxon>Luteibacter</taxon>
    </lineage>
</organism>
<keyword evidence="2" id="KW-1185">Reference proteome</keyword>
<dbReference type="Proteomes" id="UP001056681">
    <property type="component" value="Chromosome"/>
</dbReference>
<reference evidence="1" key="1">
    <citation type="submission" date="2020-10" db="EMBL/GenBank/DDBJ databases">
        <title>Whole-genome sequence of Luteibacter sp. EIF3.</title>
        <authorList>
            <person name="Friedrich I."/>
            <person name="Hertel R."/>
            <person name="Daniel R."/>
        </authorList>
    </citation>
    <scope>NUCLEOTIDE SEQUENCE</scope>
    <source>
        <strain evidence="1">EIF3</strain>
    </source>
</reference>